<comment type="caution">
    <text evidence="2">The sequence shown here is derived from an EMBL/GenBank/DDBJ whole genome shotgun (WGS) entry which is preliminary data.</text>
</comment>
<dbReference type="Proteomes" id="UP000053260">
    <property type="component" value="Unassembled WGS sequence"/>
</dbReference>
<reference evidence="2 3" key="1">
    <citation type="submission" date="2015-10" db="EMBL/GenBank/DDBJ databases">
        <title>Draft genome sequence of Streptomyces sp. RV15, isolated from a marine sponge.</title>
        <authorList>
            <person name="Ruckert C."/>
            <person name="Abdelmohsen U.R."/>
            <person name="Winkler A."/>
            <person name="Hentschel U."/>
            <person name="Kalinowski J."/>
            <person name="Kampfer P."/>
            <person name="Glaeser S."/>
        </authorList>
    </citation>
    <scope>NUCLEOTIDE SEQUENCE [LARGE SCALE GENOMIC DNA]</scope>
    <source>
        <strain evidence="2 3">RV15</strain>
    </source>
</reference>
<protein>
    <submittedName>
        <fullName evidence="2">Uncharacterized protein</fullName>
    </submittedName>
</protein>
<keyword evidence="3" id="KW-1185">Reference proteome</keyword>
<sequence length="140" mass="13391">MRHVPSTASRAATRGLGAVVLLALLALLHAAFSSGPAHLSALDLDGCRLRAAAATAHDCQSAVAEVVTGAGAGGHHDGAAVQSCGASAYGPRALADLSHASAASGSTPVVPRAASPDDVSPAAGGVSLPGAPSGSLVLRC</sequence>
<dbReference type="RefSeq" id="WP_067030719.1">
    <property type="nucleotide sequence ID" value="NZ_KQ949107.1"/>
</dbReference>
<organism evidence="2 3">
    <name type="scientific">Streptomyces dysideae</name>
    <dbReference type="NCBI Taxonomy" id="909626"/>
    <lineage>
        <taxon>Bacteria</taxon>
        <taxon>Bacillati</taxon>
        <taxon>Actinomycetota</taxon>
        <taxon>Actinomycetes</taxon>
        <taxon>Kitasatosporales</taxon>
        <taxon>Streptomycetaceae</taxon>
        <taxon>Streptomyces</taxon>
    </lineage>
</organism>
<dbReference type="OrthoDB" id="9985217at2"/>
<evidence type="ECO:0000313" key="2">
    <source>
        <dbReference type="EMBL" id="KUO16238.1"/>
    </source>
</evidence>
<feature type="region of interest" description="Disordered" evidence="1">
    <location>
        <begin position="101"/>
        <end position="126"/>
    </location>
</feature>
<evidence type="ECO:0000313" key="3">
    <source>
        <dbReference type="Proteomes" id="UP000053260"/>
    </source>
</evidence>
<name>A0A101USW0_9ACTN</name>
<dbReference type="EMBL" id="LMXB01000093">
    <property type="protein sequence ID" value="KUO16238.1"/>
    <property type="molecule type" value="Genomic_DNA"/>
</dbReference>
<dbReference type="AlphaFoldDB" id="A0A101USW0"/>
<evidence type="ECO:0000256" key="1">
    <source>
        <dbReference type="SAM" id="MobiDB-lite"/>
    </source>
</evidence>
<gene>
    <name evidence="2" type="ORF">AQJ91_37095</name>
</gene>
<accession>A0A101USW0</accession>
<proteinExistence type="predicted"/>